<dbReference type="InterPro" id="IPR029058">
    <property type="entry name" value="AB_hydrolase_fold"/>
</dbReference>
<evidence type="ECO:0000313" key="2">
    <source>
        <dbReference type="EMBL" id="TQF01798.1"/>
    </source>
</evidence>
<dbReference type="InterPro" id="IPR000073">
    <property type="entry name" value="AB_hydrolase_1"/>
</dbReference>
<keyword evidence="3" id="KW-1185">Reference proteome</keyword>
<dbReference type="GO" id="GO:0016787">
    <property type="term" value="F:hydrolase activity"/>
    <property type="evidence" value="ECO:0007669"/>
    <property type="project" value="UniProtKB-KW"/>
</dbReference>
<organism evidence="2 3">
    <name type="scientific">Kitasatospora acidiphila</name>
    <dbReference type="NCBI Taxonomy" id="2567942"/>
    <lineage>
        <taxon>Bacteria</taxon>
        <taxon>Bacillati</taxon>
        <taxon>Actinomycetota</taxon>
        <taxon>Actinomycetes</taxon>
        <taxon>Kitasatosporales</taxon>
        <taxon>Streptomycetaceae</taxon>
        <taxon>Kitasatospora</taxon>
    </lineage>
</organism>
<name>A0A540VYE5_9ACTN</name>
<dbReference type="PRINTS" id="PR00111">
    <property type="entry name" value="ABHYDROLASE"/>
</dbReference>
<dbReference type="OrthoDB" id="9800988at2"/>
<gene>
    <name evidence="2" type="ORF">E6W39_05435</name>
</gene>
<dbReference type="EMBL" id="VIGB01000003">
    <property type="protein sequence ID" value="TQF01798.1"/>
    <property type="molecule type" value="Genomic_DNA"/>
</dbReference>
<reference evidence="2 3" key="1">
    <citation type="submission" date="2019-06" db="EMBL/GenBank/DDBJ databases">
        <title>Description of Kitasatospora acidophila sp. nov. isolated from pine grove soil, and reclassification of Streptomyces novaecaesareae to Kitasatospora novaeceasareae comb. nov.</title>
        <authorList>
            <person name="Kim M.J."/>
        </authorList>
    </citation>
    <scope>NUCLEOTIDE SEQUENCE [LARGE SCALE GENOMIC DNA]</scope>
    <source>
        <strain evidence="2 3">MMS16-CNU292</strain>
    </source>
</reference>
<dbReference type="SUPFAM" id="SSF53474">
    <property type="entry name" value="alpha/beta-Hydrolases"/>
    <property type="match status" value="1"/>
</dbReference>
<comment type="caution">
    <text evidence="2">The sequence shown here is derived from an EMBL/GenBank/DDBJ whole genome shotgun (WGS) entry which is preliminary data.</text>
</comment>
<sequence>MTTEFDIRLTDGRTLHVYDHSPAGDTERGAEPLPVLWHHGTPSIGLPPQPLFAAARRHGIRWISYDRPGYGGSTPAAGRDLAAAAADTAAVADALGITRFGVLGASGGANHALACAALLPDRVAGVVSVAGLAPYGAPGLDWFAGMYPGGRAELRAAVADRAELTAELALADFDPEMFTPQDHAALQGDWSWLGDVAQRGTASGLDGILDDDLAYVAPWGFDPERITVPVLLLHGGADRVVPASHGEWLARAIPGAELRRYPADGHLSILNAAACALSWLRIRG</sequence>
<proteinExistence type="predicted"/>
<dbReference type="PANTHER" id="PTHR43433:SF5">
    <property type="entry name" value="AB HYDROLASE-1 DOMAIN-CONTAINING PROTEIN"/>
    <property type="match status" value="1"/>
</dbReference>
<dbReference type="Proteomes" id="UP000319103">
    <property type="component" value="Unassembled WGS sequence"/>
</dbReference>
<evidence type="ECO:0000259" key="1">
    <source>
        <dbReference type="Pfam" id="PF00561"/>
    </source>
</evidence>
<dbReference type="Gene3D" id="3.40.50.1820">
    <property type="entry name" value="alpha/beta hydrolase"/>
    <property type="match status" value="1"/>
</dbReference>
<feature type="domain" description="AB hydrolase-1" evidence="1">
    <location>
        <begin position="34"/>
        <end position="271"/>
    </location>
</feature>
<dbReference type="AlphaFoldDB" id="A0A540VYE5"/>
<dbReference type="PANTHER" id="PTHR43433">
    <property type="entry name" value="HYDROLASE, ALPHA/BETA FOLD FAMILY PROTEIN"/>
    <property type="match status" value="1"/>
</dbReference>
<dbReference type="Pfam" id="PF00561">
    <property type="entry name" value="Abhydrolase_1"/>
    <property type="match status" value="1"/>
</dbReference>
<dbReference type="InterPro" id="IPR050471">
    <property type="entry name" value="AB_hydrolase"/>
</dbReference>
<protein>
    <submittedName>
        <fullName evidence="2">Alpha/beta hydrolase</fullName>
    </submittedName>
</protein>
<dbReference type="RefSeq" id="WP_141632521.1">
    <property type="nucleotide sequence ID" value="NZ_VIGB01000003.1"/>
</dbReference>
<evidence type="ECO:0000313" key="3">
    <source>
        <dbReference type="Proteomes" id="UP000319103"/>
    </source>
</evidence>
<keyword evidence="2" id="KW-0378">Hydrolase</keyword>
<accession>A0A540VYE5</accession>